<dbReference type="EMBL" id="JACHHT010000001">
    <property type="protein sequence ID" value="MBB6519998.1"/>
    <property type="molecule type" value="Genomic_DNA"/>
</dbReference>
<accession>A0A7X0JQW5</accession>
<dbReference type="SUPFAM" id="SSF82714">
    <property type="entry name" value="Multidrug efflux transporter AcrB TolC docking domain, DN and DC subdomains"/>
    <property type="match status" value="2"/>
</dbReference>
<feature type="transmembrane region" description="Helical" evidence="1">
    <location>
        <begin position="888"/>
        <end position="914"/>
    </location>
</feature>
<feature type="transmembrane region" description="Helical" evidence="1">
    <location>
        <begin position="385"/>
        <end position="409"/>
    </location>
</feature>
<dbReference type="GO" id="GO:0042910">
    <property type="term" value="F:xenobiotic transmembrane transporter activity"/>
    <property type="evidence" value="ECO:0007669"/>
    <property type="project" value="TreeGrafter"/>
</dbReference>
<dbReference type="PANTHER" id="PTHR32063">
    <property type="match status" value="1"/>
</dbReference>
<dbReference type="PANTHER" id="PTHR32063:SF0">
    <property type="entry name" value="SWARMING MOTILITY PROTEIN SWRC"/>
    <property type="match status" value="1"/>
</dbReference>
<protein>
    <submittedName>
        <fullName evidence="3">HAE1 family hydrophobic/amphiphilic exporter-1</fullName>
    </submittedName>
</protein>
<dbReference type="Pfam" id="PF00873">
    <property type="entry name" value="ACR_tran"/>
    <property type="match status" value="1"/>
</dbReference>
<dbReference type="RefSeq" id="WP_166852581.1">
    <property type="nucleotide sequence ID" value="NZ_JAAONY010000001.1"/>
</dbReference>
<dbReference type="InterPro" id="IPR001036">
    <property type="entry name" value="Acrflvin-R"/>
</dbReference>
<reference evidence="3 4" key="1">
    <citation type="submission" date="2020-08" db="EMBL/GenBank/DDBJ databases">
        <title>Genomic Encyclopedia of Type Strains, Phase IV (KMG-IV): sequencing the most valuable type-strain genomes for metagenomic binning, comparative biology and taxonomic classification.</title>
        <authorList>
            <person name="Goeker M."/>
        </authorList>
    </citation>
    <scope>NUCLEOTIDE SEQUENCE [LARGE SCALE GENOMIC DNA]</scope>
    <source>
        <strain evidence="3 4">DSM 22368</strain>
    </source>
</reference>
<dbReference type="SUPFAM" id="SSF82693">
    <property type="entry name" value="Multidrug efflux transporter AcrB pore domain, PN1, PN2, PC1 and PC2 subdomains"/>
    <property type="match status" value="1"/>
</dbReference>
<keyword evidence="1" id="KW-1133">Transmembrane helix</keyword>
<sequence>MNISNRFAPFILACTLIIIAAGAISGLGLPNSLLPDISRPQIELFSRWSGKTATQIEQSLIAPLEQQLAGIAQMSEMRSEIRADTATTVLTFQPGADMKQAYIDVLSASSQVPNWPSQVPKPFIEDYSNGASATLASFFVYHKDKSVSDPEALIDAYKFYVEPAFANISGIAGAVVGTPIDRRVDIEFSPKLLAKYSLNQADLISKLSGFADRSGGTLHFGAREYDLQFKGQLSLEQLAQVAVAVKDQHIIRVRDIATIETRLASDWGYFALEGKRSLYFFLQPGNNINALEAIDTIKQVMKRLNDGPLKASGIEIAISRDDSVAITNALLLVYGSLVLGAVLACGVLYYFLRHARSVALVFLSIPFCLAIVVLLMALGDYSLNVISLAGMALSIGLILDAAIIVVETLNRIQNRTHSRDSVGEKHKNQKSIEQAMQEVRVALFSSILSSIIVFLPMLFMESAEGRLFRDLAFTISAALAASALFALLVLPILYRRFLSPQENDPVEPQVSMNSEPSETSRKFSRLLVAPLFNRTAAIGLVVLAVPFAIAASLWMRPPVDVLPDPKQNILSGFVSFEDPLSVETIEREYAKVMVARVERQLEQRQDLGIRTHGMFCFPTGCQIYFYTDGEKAFPELKTWLESTITHDLVGVQVFAVQGGLLRFAMPNSRVSQLDILGADMASLQLAGRGLLDHLKKQYPAARIEEGTPLENRATRVEFAPKQDQLIHLGISPDELNRHLLALSGGVYLGDFYDGSNTLPFYFKGKEPKYLDELLDTEIFIASHGLIPLRQLTDATIKLAPESIFRVNRELATSISVTPPEGQAMGEFVEQLRPDIASYMSAHHPGLHLSYRGSADKLAEFLEEFIQIFLAALIILAILMYLSLRSWKLAAAVLLSMPLAIFGGMLNLKLLNLFVAQNLDIITMIGFIILMGLVINNAILLASQYQQGLHQGLSQNEAVMEAIATRKRAIYMSTGTSILGMLPLMISPASSAEIYRGLAAVICGGMIFSALFSISFMAALLSLPMFNHVQKLAPDEQMSIAR</sequence>
<comment type="caution">
    <text evidence="3">The sequence shown here is derived from an EMBL/GenBank/DDBJ whole genome shotgun (WGS) entry which is preliminary data.</text>
</comment>
<dbReference type="AlphaFoldDB" id="A0A7X0JQW5"/>
<feature type="transmembrane region" description="Helical" evidence="1">
    <location>
        <begin position="864"/>
        <end position="881"/>
    </location>
</feature>
<keyword evidence="4" id="KW-1185">Reference proteome</keyword>
<dbReference type="PRINTS" id="PR00702">
    <property type="entry name" value="ACRIFLAVINRP"/>
</dbReference>
<dbReference type="SUPFAM" id="SSF82866">
    <property type="entry name" value="Multidrug efflux transporter AcrB transmembrane domain"/>
    <property type="match status" value="2"/>
</dbReference>
<dbReference type="Gene3D" id="3.30.70.1430">
    <property type="entry name" value="Multidrug efflux transporter AcrB pore domain"/>
    <property type="match status" value="2"/>
</dbReference>
<evidence type="ECO:0000259" key="2">
    <source>
        <dbReference type="PROSITE" id="PS50156"/>
    </source>
</evidence>
<feature type="transmembrane region" description="Helical" evidence="1">
    <location>
        <begin position="920"/>
        <end position="941"/>
    </location>
</feature>
<feature type="transmembrane region" description="Helical" evidence="1">
    <location>
        <begin position="439"/>
        <end position="459"/>
    </location>
</feature>
<feature type="transmembrane region" description="Helical" evidence="1">
    <location>
        <begin position="968"/>
        <end position="985"/>
    </location>
</feature>
<dbReference type="Gene3D" id="3.30.70.1320">
    <property type="entry name" value="Multidrug efflux transporter AcrB pore domain like"/>
    <property type="match status" value="1"/>
</dbReference>
<dbReference type="Gene3D" id="3.30.2090.10">
    <property type="entry name" value="Multidrug efflux transporter AcrB TolC docking domain, DN and DC subdomains"/>
    <property type="match status" value="2"/>
</dbReference>
<dbReference type="PROSITE" id="PS50156">
    <property type="entry name" value="SSD"/>
    <property type="match status" value="1"/>
</dbReference>
<evidence type="ECO:0000313" key="4">
    <source>
        <dbReference type="Proteomes" id="UP000528457"/>
    </source>
</evidence>
<feature type="transmembrane region" description="Helical" evidence="1">
    <location>
        <begin position="531"/>
        <end position="555"/>
    </location>
</feature>
<keyword evidence="1" id="KW-0472">Membrane</keyword>
<dbReference type="InterPro" id="IPR027463">
    <property type="entry name" value="AcrB_DN_DC_subdom"/>
</dbReference>
<name>A0A7X0JQW5_9GAMM</name>
<feature type="transmembrane region" description="Helical" evidence="1">
    <location>
        <begin position="329"/>
        <end position="351"/>
    </location>
</feature>
<dbReference type="InterPro" id="IPR000731">
    <property type="entry name" value="SSD"/>
</dbReference>
<dbReference type="InParanoid" id="A0A7X0JQW5"/>
<dbReference type="Gene3D" id="1.20.1640.10">
    <property type="entry name" value="Multidrug efflux transporter AcrB transmembrane domain"/>
    <property type="match status" value="2"/>
</dbReference>
<feature type="transmembrane region" description="Helical" evidence="1">
    <location>
        <begin position="997"/>
        <end position="1020"/>
    </location>
</feature>
<evidence type="ECO:0000256" key="1">
    <source>
        <dbReference type="SAM" id="Phobius"/>
    </source>
</evidence>
<organism evidence="3 4">
    <name type="scientific">Pseudoteredinibacter isoporae</name>
    <dbReference type="NCBI Taxonomy" id="570281"/>
    <lineage>
        <taxon>Bacteria</taxon>
        <taxon>Pseudomonadati</taxon>
        <taxon>Pseudomonadota</taxon>
        <taxon>Gammaproteobacteria</taxon>
        <taxon>Cellvibrionales</taxon>
        <taxon>Cellvibrionaceae</taxon>
        <taxon>Pseudoteredinibacter</taxon>
    </lineage>
</organism>
<keyword evidence="1" id="KW-0812">Transmembrane</keyword>
<dbReference type="Gene3D" id="3.30.70.1440">
    <property type="entry name" value="Multidrug efflux transporter AcrB pore domain"/>
    <property type="match status" value="1"/>
</dbReference>
<feature type="transmembrane region" description="Helical" evidence="1">
    <location>
        <begin position="358"/>
        <end position="379"/>
    </location>
</feature>
<feature type="domain" description="SSD" evidence="2">
    <location>
        <begin position="888"/>
        <end position="1022"/>
    </location>
</feature>
<gene>
    <name evidence="3" type="ORF">HNR48_000276</name>
</gene>
<dbReference type="GO" id="GO:0005886">
    <property type="term" value="C:plasma membrane"/>
    <property type="evidence" value="ECO:0007669"/>
    <property type="project" value="TreeGrafter"/>
</dbReference>
<dbReference type="Proteomes" id="UP000528457">
    <property type="component" value="Unassembled WGS sequence"/>
</dbReference>
<proteinExistence type="predicted"/>
<feature type="transmembrane region" description="Helical" evidence="1">
    <location>
        <begin position="471"/>
        <end position="494"/>
    </location>
</feature>
<evidence type="ECO:0000313" key="3">
    <source>
        <dbReference type="EMBL" id="MBB6519998.1"/>
    </source>
</evidence>